<dbReference type="EMBL" id="JACGWS010000002">
    <property type="protein sequence ID" value="MBC8754005.1"/>
    <property type="molecule type" value="Genomic_DNA"/>
</dbReference>
<protein>
    <submittedName>
        <fullName evidence="3">Fasciclin domain-containing protein</fullName>
    </submittedName>
</protein>
<dbReference type="Proteomes" id="UP000619238">
    <property type="component" value="Unassembled WGS sequence"/>
</dbReference>
<dbReference type="InterPro" id="IPR050904">
    <property type="entry name" value="Adhesion/Biosynth-related"/>
</dbReference>
<comment type="caution">
    <text evidence="3">The sequence shown here is derived from an EMBL/GenBank/DDBJ whole genome shotgun (WGS) entry which is preliminary data.</text>
</comment>
<dbReference type="RefSeq" id="WP_187561039.1">
    <property type="nucleotide sequence ID" value="NZ_JACGWS010000002.1"/>
</dbReference>
<dbReference type="Gene3D" id="2.30.180.10">
    <property type="entry name" value="FAS1 domain"/>
    <property type="match status" value="2"/>
</dbReference>
<dbReference type="Pfam" id="PF02469">
    <property type="entry name" value="Fasciclin"/>
    <property type="match status" value="2"/>
</dbReference>
<proteinExistence type="predicted"/>
<dbReference type="InterPro" id="IPR036378">
    <property type="entry name" value="FAS1_dom_sf"/>
</dbReference>
<feature type="domain" description="FAS1" evidence="2">
    <location>
        <begin position="173"/>
        <end position="316"/>
    </location>
</feature>
<keyword evidence="1" id="KW-0732">Signal</keyword>
<evidence type="ECO:0000256" key="1">
    <source>
        <dbReference type="SAM" id="SignalP"/>
    </source>
</evidence>
<organism evidence="3 4">
    <name type="scientific">Kordia aestuariivivens</name>
    <dbReference type="NCBI Taxonomy" id="2759037"/>
    <lineage>
        <taxon>Bacteria</taxon>
        <taxon>Pseudomonadati</taxon>
        <taxon>Bacteroidota</taxon>
        <taxon>Flavobacteriia</taxon>
        <taxon>Flavobacteriales</taxon>
        <taxon>Flavobacteriaceae</taxon>
        <taxon>Kordia</taxon>
    </lineage>
</organism>
<dbReference type="PROSITE" id="PS50213">
    <property type="entry name" value="FAS1"/>
    <property type="match status" value="2"/>
</dbReference>
<accession>A0ABR7Q635</accession>
<reference evidence="3 4" key="1">
    <citation type="submission" date="2020-07" db="EMBL/GenBank/DDBJ databases">
        <title>Description of Kordia aestuariivivens sp. nov., isolated from a tidal flat.</title>
        <authorList>
            <person name="Park S."/>
            <person name="Yoon J.-H."/>
        </authorList>
    </citation>
    <scope>NUCLEOTIDE SEQUENCE [LARGE SCALE GENOMIC DNA]</scope>
    <source>
        <strain evidence="3 4">YSTF-M3</strain>
    </source>
</reference>
<dbReference type="PROSITE" id="PS51257">
    <property type="entry name" value="PROKAR_LIPOPROTEIN"/>
    <property type="match status" value="1"/>
</dbReference>
<dbReference type="PANTHER" id="PTHR10900:SF77">
    <property type="entry name" value="FI19380P1"/>
    <property type="match status" value="1"/>
</dbReference>
<feature type="chain" id="PRO_5046775602" evidence="1">
    <location>
        <begin position="24"/>
        <end position="321"/>
    </location>
</feature>
<evidence type="ECO:0000313" key="4">
    <source>
        <dbReference type="Proteomes" id="UP000619238"/>
    </source>
</evidence>
<feature type="domain" description="FAS1" evidence="2">
    <location>
        <begin position="33"/>
        <end position="171"/>
    </location>
</feature>
<feature type="signal peptide" evidence="1">
    <location>
        <begin position="1"/>
        <end position="23"/>
    </location>
</feature>
<keyword evidence="4" id="KW-1185">Reference proteome</keyword>
<dbReference type="SMART" id="SM00554">
    <property type="entry name" value="FAS1"/>
    <property type="match status" value="2"/>
</dbReference>
<name>A0ABR7Q635_9FLAO</name>
<sequence>MKKKTTSILMAIVISLFTLTSCSDDDNNVVAPSNTIADFVAANSDYSSLGAALDRASLTGVLAGTTNYTVFAPNNAAFDAFLTANGFANLEAVPVDVLTQVLLNHVVSGVNTSSNLSTGYIQTLAEEATTGNNLNMYVNTSNGVVLNGVSSVTTPDVSVDNGVIHAVNTVIGLPTVVTFATADATFGILVQALTREASFTYVATLSTTGTPAPFTVFAPTDAAFVDLLAELDGVTELADIPTATLEATLNTHVVAGANVLAATLTDGMTVNTLGDNFTINTVGGASFTDLNNRTGDIVVTDVQAVNGVIHVVNKVILPNLD</sequence>
<dbReference type="InterPro" id="IPR000782">
    <property type="entry name" value="FAS1_domain"/>
</dbReference>
<dbReference type="PANTHER" id="PTHR10900">
    <property type="entry name" value="PERIOSTIN-RELATED"/>
    <property type="match status" value="1"/>
</dbReference>
<dbReference type="SUPFAM" id="SSF82153">
    <property type="entry name" value="FAS1 domain"/>
    <property type="match status" value="2"/>
</dbReference>
<evidence type="ECO:0000313" key="3">
    <source>
        <dbReference type="EMBL" id="MBC8754005.1"/>
    </source>
</evidence>
<evidence type="ECO:0000259" key="2">
    <source>
        <dbReference type="PROSITE" id="PS50213"/>
    </source>
</evidence>
<gene>
    <name evidence="3" type="ORF">H2O64_04940</name>
</gene>